<reference evidence="2 3" key="1">
    <citation type="submission" date="2018-08" db="EMBL/GenBank/DDBJ databases">
        <title>Pallidiluteibacterium maritimus gen. nov., sp. nov., isolated from coastal sediment.</title>
        <authorList>
            <person name="Zhou L.Y."/>
        </authorList>
    </citation>
    <scope>NUCLEOTIDE SEQUENCE [LARGE SCALE GENOMIC DNA]</scope>
    <source>
        <strain evidence="2 3">XSD2</strain>
    </source>
</reference>
<feature type="transmembrane region" description="Helical" evidence="1">
    <location>
        <begin position="91"/>
        <end position="110"/>
    </location>
</feature>
<keyword evidence="1" id="KW-0812">Transmembrane</keyword>
<dbReference type="Proteomes" id="UP000265926">
    <property type="component" value="Unassembled WGS sequence"/>
</dbReference>
<sequence length="135" mass="15159">MDPSVLQIVDHFLGEKRKGKDFTEIGRELKKLNLKDETVKEILKEIDRQIFLEEAVTVKQKGINESIWIGLVLIVLGVVFTIGSLTGFITGGHAIVLMYGPLIAGIVLVVRGTRKRKNIAGFSKDIRAGYFRKRH</sequence>
<proteinExistence type="predicted"/>
<gene>
    <name evidence="2" type="ORF">D1614_03320</name>
</gene>
<evidence type="ECO:0000313" key="2">
    <source>
        <dbReference type="EMBL" id="RIJ49784.1"/>
    </source>
</evidence>
<protein>
    <submittedName>
        <fullName evidence="2">Uncharacterized protein</fullName>
    </submittedName>
</protein>
<evidence type="ECO:0000256" key="1">
    <source>
        <dbReference type="SAM" id="Phobius"/>
    </source>
</evidence>
<accession>A0A399T4E9</accession>
<dbReference type="RefSeq" id="WP_119436473.1">
    <property type="nucleotide sequence ID" value="NZ_QWGR01000002.1"/>
</dbReference>
<feature type="transmembrane region" description="Helical" evidence="1">
    <location>
        <begin position="67"/>
        <end position="85"/>
    </location>
</feature>
<dbReference type="EMBL" id="QWGR01000002">
    <property type="protein sequence ID" value="RIJ49784.1"/>
    <property type="molecule type" value="Genomic_DNA"/>
</dbReference>
<comment type="caution">
    <text evidence="2">The sequence shown here is derived from an EMBL/GenBank/DDBJ whole genome shotgun (WGS) entry which is preliminary data.</text>
</comment>
<keyword evidence="3" id="KW-1185">Reference proteome</keyword>
<organism evidence="2 3">
    <name type="scientific">Maribellus luteus</name>
    <dbReference type="NCBI Taxonomy" id="2305463"/>
    <lineage>
        <taxon>Bacteria</taxon>
        <taxon>Pseudomonadati</taxon>
        <taxon>Bacteroidota</taxon>
        <taxon>Bacteroidia</taxon>
        <taxon>Marinilabiliales</taxon>
        <taxon>Prolixibacteraceae</taxon>
        <taxon>Maribellus</taxon>
    </lineage>
</organism>
<dbReference type="AlphaFoldDB" id="A0A399T4E9"/>
<name>A0A399T4E9_9BACT</name>
<dbReference type="OrthoDB" id="1121410at2"/>
<keyword evidence="1" id="KW-0472">Membrane</keyword>
<evidence type="ECO:0000313" key="3">
    <source>
        <dbReference type="Proteomes" id="UP000265926"/>
    </source>
</evidence>
<keyword evidence="1" id="KW-1133">Transmembrane helix</keyword>